<dbReference type="EMBL" id="FPHZ01000027">
    <property type="protein sequence ID" value="SFV87500.1"/>
    <property type="molecule type" value="Genomic_DNA"/>
</dbReference>
<dbReference type="Gene3D" id="2.30.33.40">
    <property type="entry name" value="GroES chaperonin"/>
    <property type="match status" value="1"/>
</dbReference>
<dbReference type="FunFam" id="2.30.33.40:FF:000001">
    <property type="entry name" value="10 kDa chaperonin"/>
    <property type="match status" value="1"/>
</dbReference>
<dbReference type="InterPro" id="IPR011032">
    <property type="entry name" value="GroES-like_sf"/>
</dbReference>
<organism evidence="3">
    <name type="scientific">hydrothermal vent metagenome</name>
    <dbReference type="NCBI Taxonomy" id="652676"/>
    <lineage>
        <taxon>unclassified sequences</taxon>
        <taxon>metagenomes</taxon>
        <taxon>ecological metagenomes</taxon>
    </lineage>
</organism>
<dbReference type="HAMAP" id="MF_00580">
    <property type="entry name" value="CH10"/>
    <property type="match status" value="1"/>
</dbReference>
<proteinExistence type="inferred from homology"/>
<protein>
    <submittedName>
        <fullName evidence="3">Heat shock protein 60 family co-chaperone GroES</fullName>
    </submittedName>
</protein>
<dbReference type="GO" id="GO:0044183">
    <property type="term" value="F:protein folding chaperone"/>
    <property type="evidence" value="ECO:0007669"/>
    <property type="project" value="InterPro"/>
</dbReference>
<reference evidence="3" key="1">
    <citation type="submission" date="2016-10" db="EMBL/GenBank/DDBJ databases">
        <authorList>
            <person name="de Groot N.N."/>
        </authorList>
    </citation>
    <scope>NUCLEOTIDE SEQUENCE</scope>
</reference>
<keyword evidence="2" id="KW-0143">Chaperone</keyword>
<evidence type="ECO:0000313" key="3">
    <source>
        <dbReference type="EMBL" id="SFV87500.1"/>
    </source>
</evidence>
<dbReference type="PROSITE" id="PS00681">
    <property type="entry name" value="CHAPERONINS_CPN10"/>
    <property type="match status" value="1"/>
</dbReference>
<dbReference type="InterPro" id="IPR037124">
    <property type="entry name" value="Chaperonin_GroES_sf"/>
</dbReference>
<dbReference type="PANTHER" id="PTHR10772">
    <property type="entry name" value="10 KDA HEAT SHOCK PROTEIN"/>
    <property type="match status" value="1"/>
</dbReference>
<sequence>MNIRPLHDRVVVRRSEEEQTTASGLIIPGSASEKPSEGIVVAVGSGRKTDNGEVIAMDVKVKDKVLFGQFAGTEITVESETLLVMSESDIVAVVE</sequence>
<evidence type="ECO:0000256" key="1">
    <source>
        <dbReference type="ARBA" id="ARBA00006975"/>
    </source>
</evidence>
<name>A0A1W1E0K9_9ZZZZ</name>
<dbReference type="PANTHER" id="PTHR10772:SF58">
    <property type="entry name" value="CO-CHAPERONIN GROES"/>
    <property type="match status" value="1"/>
</dbReference>
<dbReference type="SMART" id="SM00883">
    <property type="entry name" value="Cpn10"/>
    <property type="match status" value="1"/>
</dbReference>
<dbReference type="GO" id="GO:0051087">
    <property type="term" value="F:protein-folding chaperone binding"/>
    <property type="evidence" value="ECO:0007669"/>
    <property type="project" value="TreeGrafter"/>
</dbReference>
<dbReference type="GO" id="GO:0005524">
    <property type="term" value="F:ATP binding"/>
    <property type="evidence" value="ECO:0007669"/>
    <property type="project" value="InterPro"/>
</dbReference>
<dbReference type="NCBIfam" id="NF001527">
    <property type="entry name" value="PRK00364.1-2"/>
    <property type="match status" value="1"/>
</dbReference>
<dbReference type="InterPro" id="IPR018369">
    <property type="entry name" value="Chaprnonin_Cpn10_CS"/>
</dbReference>
<dbReference type="AlphaFoldDB" id="A0A1W1E0K9"/>
<dbReference type="GO" id="GO:0046872">
    <property type="term" value="F:metal ion binding"/>
    <property type="evidence" value="ECO:0007669"/>
    <property type="project" value="TreeGrafter"/>
</dbReference>
<dbReference type="SUPFAM" id="SSF50129">
    <property type="entry name" value="GroES-like"/>
    <property type="match status" value="1"/>
</dbReference>
<dbReference type="PRINTS" id="PR00297">
    <property type="entry name" value="CHAPERONIN10"/>
</dbReference>
<comment type="similarity">
    <text evidence="1">Belongs to the GroES chaperonin family.</text>
</comment>
<dbReference type="NCBIfam" id="NF001533">
    <property type="entry name" value="PRK00364.2-4"/>
    <property type="match status" value="1"/>
</dbReference>
<dbReference type="NCBIfam" id="NF001531">
    <property type="entry name" value="PRK00364.2-2"/>
    <property type="match status" value="1"/>
</dbReference>
<keyword evidence="3" id="KW-0346">Stress response</keyword>
<gene>
    <name evidence="3" type="ORF">MNB_SUP05-SYMBIONT-5-117</name>
</gene>
<dbReference type="CDD" id="cd00320">
    <property type="entry name" value="cpn10"/>
    <property type="match status" value="1"/>
</dbReference>
<dbReference type="GO" id="GO:0051082">
    <property type="term" value="F:unfolded protein binding"/>
    <property type="evidence" value="ECO:0007669"/>
    <property type="project" value="TreeGrafter"/>
</dbReference>
<accession>A0A1W1E0K9</accession>
<evidence type="ECO:0000256" key="2">
    <source>
        <dbReference type="ARBA" id="ARBA00023186"/>
    </source>
</evidence>
<dbReference type="InterPro" id="IPR020818">
    <property type="entry name" value="Chaperonin_GroES"/>
</dbReference>
<dbReference type="Pfam" id="PF00166">
    <property type="entry name" value="Cpn10"/>
    <property type="match status" value="1"/>
</dbReference>